<dbReference type="RefSeq" id="XP_002740180.1">
    <property type="nucleotide sequence ID" value="XM_002740134.2"/>
</dbReference>
<feature type="domain" description="TauD/TfdA-like" evidence="6">
    <location>
        <begin position="10"/>
        <end position="254"/>
    </location>
</feature>
<proteinExistence type="inferred from homology"/>
<name>A0ABM0GYH0_SACKO</name>
<keyword evidence="7" id="KW-1185">Reference proteome</keyword>
<keyword evidence="2" id="KW-0479">Metal-binding</keyword>
<dbReference type="InterPro" id="IPR042098">
    <property type="entry name" value="TauD-like_sf"/>
</dbReference>
<reference evidence="8" key="1">
    <citation type="submission" date="2025-08" db="UniProtKB">
        <authorList>
            <consortium name="RefSeq"/>
        </authorList>
    </citation>
    <scope>IDENTIFICATION</scope>
    <source>
        <tissue evidence="8">Testes</tissue>
    </source>
</reference>
<evidence type="ECO:0000259" key="6">
    <source>
        <dbReference type="Pfam" id="PF02668"/>
    </source>
</evidence>
<dbReference type="SUPFAM" id="SSF51197">
    <property type="entry name" value="Clavaminate synthase-like"/>
    <property type="match status" value="1"/>
</dbReference>
<evidence type="ECO:0000313" key="8">
    <source>
        <dbReference type="RefSeq" id="XP_002740180.1"/>
    </source>
</evidence>
<gene>
    <name evidence="8" type="primary">LOC100373488</name>
</gene>
<evidence type="ECO:0000256" key="3">
    <source>
        <dbReference type="ARBA" id="ARBA00022964"/>
    </source>
</evidence>
<keyword evidence="4" id="KW-0560">Oxidoreductase</keyword>
<sequence>MAHGYYKLTPIKLGCEVRGIDLGKHVSDEVIAQIKKDVTEHRILVFKDQHDISPERHVQISRWFGELESSAFYKHPKSPSQDIFRVSNDESEGCTNVGRTGWHIDGTFFPKPYSYSVYHMVHVPTNGDTVFAPLNDIVTGLSEEQRNRWERLWMVSDRRAGVVHPLIYSHPESGKKVLIVHMGMTDAFIWDKGTKQERMTEWRETNQLLKEINHEFIKDNKAIQYSHKWNVGDFIISDNLAVGHEAAPSSQTSRSEVGLRVLHRITVAGKEVPTKKYDLPQLKDEL</sequence>
<dbReference type="PANTHER" id="PTHR43779">
    <property type="entry name" value="DIOXYGENASE RV0097-RELATED"/>
    <property type="match status" value="1"/>
</dbReference>
<dbReference type="GeneID" id="100373488"/>
<evidence type="ECO:0000256" key="4">
    <source>
        <dbReference type="ARBA" id="ARBA00023002"/>
    </source>
</evidence>
<evidence type="ECO:0000313" key="7">
    <source>
        <dbReference type="Proteomes" id="UP000694865"/>
    </source>
</evidence>
<dbReference type="Pfam" id="PF02668">
    <property type="entry name" value="TauD"/>
    <property type="match status" value="1"/>
</dbReference>
<dbReference type="PANTHER" id="PTHR43779:SF3">
    <property type="entry name" value="(3R)-3-[(CARBOXYMETHYL)AMINO]FATTY ACID OXYGENASE_DECARBOXYLASE"/>
    <property type="match status" value="1"/>
</dbReference>
<comment type="similarity">
    <text evidence="1">Belongs to the TfdA dioxygenase family.</text>
</comment>
<evidence type="ECO:0000256" key="5">
    <source>
        <dbReference type="ARBA" id="ARBA00023004"/>
    </source>
</evidence>
<keyword evidence="5" id="KW-0408">Iron</keyword>
<evidence type="ECO:0000256" key="1">
    <source>
        <dbReference type="ARBA" id="ARBA00005896"/>
    </source>
</evidence>
<dbReference type="InterPro" id="IPR003819">
    <property type="entry name" value="TauD/TfdA-like"/>
</dbReference>
<dbReference type="InterPro" id="IPR051178">
    <property type="entry name" value="TfdA_dioxygenase"/>
</dbReference>
<keyword evidence="3" id="KW-0223">Dioxygenase</keyword>
<protein>
    <submittedName>
        <fullName evidence="8">Uncharacterized protein LOC100373488</fullName>
    </submittedName>
</protein>
<dbReference type="Gene3D" id="3.60.130.10">
    <property type="entry name" value="Clavaminate synthase-like"/>
    <property type="match status" value="1"/>
</dbReference>
<accession>A0ABM0GYH0</accession>
<organism evidence="7 8">
    <name type="scientific">Saccoglossus kowalevskii</name>
    <name type="common">Acorn worm</name>
    <dbReference type="NCBI Taxonomy" id="10224"/>
    <lineage>
        <taxon>Eukaryota</taxon>
        <taxon>Metazoa</taxon>
        <taxon>Hemichordata</taxon>
        <taxon>Enteropneusta</taxon>
        <taxon>Harrimaniidae</taxon>
        <taxon>Saccoglossus</taxon>
    </lineage>
</organism>
<dbReference type="Proteomes" id="UP000694865">
    <property type="component" value="Unplaced"/>
</dbReference>
<evidence type="ECO:0000256" key="2">
    <source>
        <dbReference type="ARBA" id="ARBA00022723"/>
    </source>
</evidence>